<dbReference type="InterPro" id="IPR018171">
    <property type="entry name" value="Pept_tRNA_hydro_CS"/>
</dbReference>
<dbReference type="SUPFAM" id="SSF53178">
    <property type="entry name" value="Peptidyl-tRNA hydrolase-like"/>
    <property type="match status" value="1"/>
</dbReference>
<feature type="active site" description="Proton acceptor" evidence="8">
    <location>
        <position position="19"/>
    </location>
</feature>
<evidence type="ECO:0000256" key="8">
    <source>
        <dbReference type="HAMAP-Rule" id="MF_00083"/>
    </source>
</evidence>
<evidence type="ECO:0000256" key="6">
    <source>
        <dbReference type="ARBA" id="ARBA00048707"/>
    </source>
</evidence>
<dbReference type="PANTHER" id="PTHR17224">
    <property type="entry name" value="PEPTIDYL-TRNA HYDROLASE"/>
    <property type="match status" value="1"/>
</dbReference>
<dbReference type="Pfam" id="PF01195">
    <property type="entry name" value="Pept_tRNA_hydro"/>
    <property type="match status" value="1"/>
</dbReference>
<dbReference type="OrthoDB" id="9800507at2"/>
<keyword evidence="4 8" id="KW-0694">RNA-binding</keyword>
<protein>
    <recommendedName>
        <fullName evidence="7 8">Peptidyl-tRNA hydrolase</fullName>
        <shortName evidence="8">Pth</shortName>
        <ecNumber evidence="1 8">3.1.1.29</ecNumber>
    </recommendedName>
</protein>
<dbReference type="RefSeq" id="WP_035810429.1">
    <property type="nucleotide sequence ID" value="NZ_CCSE01000001.1"/>
</dbReference>
<dbReference type="GO" id="GO:0000049">
    <property type="term" value="F:tRNA binding"/>
    <property type="evidence" value="ECO:0007669"/>
    <property type="project" value="UniProtKB-UniRule"/>
</dbReference>
<organism evidence="11 12">
    <name type="scientific">Jeotgalicoccus saudimassiliensis</name>
    <dbReference type="NCBI Taxonomy" id="1461582"/>
    <lineage>
        <taxon>Bacteria</taxon>
        <taxon>Bacillati</taxon>
        <taxon>Bacillota</taxon>
        <taxon>Bacilli</taxon>
        <taxon>Bacillales</taxon>
        <taxon>Staphylococcaceae</taxon>
        <taxon>Jeotgalicoccus</taxon>
    </lineage>
</organism>
<evidence type="ECO:0000256" key="10">
    <source>
        <dbReference type="RuleBase" id="RU004320"/>
    </source>
</evidence>
<dbReference type="Gene3D" id="3.40.50.1470">
    <property type="entry name" value="Peptidyl-tRNA hydrolase"/>
    <property type="match status" value="1"/>
</dbReference>
<comment type="subunit">
    <text evidence="8">Monomer.</text>
</comment>
<evidence type="ECO:0000256" key="5">
    <source>
        <dbReference type="ARBA" id="ARBA00038063"/>
    </source>
</evidence>
<comment type="similarity">
    <text evidence="5 8 10">Belongs to the PTH family.</text>
</comment>
<dbReference type="GO" id="GO:0006515">
    <property type="term" value="P:protein quality control for misfolded or incompletely synthesized proteins"/>
    <property type="evidence" value="ECO:0007669"/>
    <property type="project" value="UniProtKB-UniRule"/>
</dbReference>
<keyword evidence="3 8" id="KW-0378">Hydrolase</keyword>
<dbReference type="FunFam" id="3.40.50.1470:FF:000001">
    <property type="entry name" value="Peptidyl-tRNA hydrolase"/>
    <property type="match status" value="1"/>
</dbReference>
<feature type="binding site" evidence="8">
    <location>
        <position position="112"/>
    </location>
    <ligand>
        <name>tRNA</name>
        <dbReference type="ChEBI" id="CHEBI:17843"/>
    </ligand>
</feature>
<dbReference type="Proteomes" id="UP000044136">
    <property type="component" value="Unassembled WGS sequence"/>
</dbReference>
<evidence type="ECO:0000256" key="4">
    <source>
        <dbReference type="ARBA" id="ARBA00022884"/>
    </source>
</evidence>
<dbReference type="GO" id="GO:0005737">
    <property type="term" value="C:cytoplasm"/>
    <property type="evidence" value="ECO:0007669"/>
    <property type="project" value="UniProtKB-SubCell"/>
</dbReference>
<comment type="catalytic activity">
    <reaction evidence="6 8 9">
        <text>an N-acyl-L-alpha-aminoacyl-tRNA + H2O = an N-acyl-L-amino acid + a tRNA + H(+)</text>
        <dbReference type="Rhea" id="RHEA:54448"/>
        <dbReference type="Rhea" id="RHEA-COMP:10123"/>
        <dbReference type="Rhea" id="RHEA-COMP:13883"/>
        <dbReference type="ChEBI" id="CHEBI:15377"/>
        <dbReference type="ChEBI" id="CHEBI:15378"/>
        <dbReference type="ChEBI" id="CHEBI:59874"/>
        <dbReference type="ChEBI" id="CHEBI:78442"/>
        <dbReference type="ChEBI" id="CHEBI:138191"/>
        <dbReference type="EC" id="3.1.1.29"/>
    </reaction>
</comment>
<dbReference type="EMBL" id="CCSE01000001">
    <property type="protein sequence ID" value="CEA02686.1"/>
    <property type="molecule type" value="Genomic_DNA"/>
</dbReference>
<evidence type="ECO:0000256" key="2">
    <source>
        <dbReference type="ARBA" id="ARBA00022555"/>
    </source>
</evidence>
<feature type="site" description="Discriminates between blocked and unblocked aminoacyl-tRNA" evidence="8">
    <location>
        <position position="9"/>
    </location>
</feature>
<dbReference type="AlphaFoldDB" id="A0A078MD96"/>
<keyword evidence="12" id="KW-1185">Reference proteome</keyword>
<comment type="subcellular location">
    <subcellularLocation>
        <location evidence="8">Cytoplasm</location>
    </subcellularLocation>
</comment>
<feature type="binding site" evidence="8">
    <location>
        <position position="66"/>
    </location>
    <ligand>
        <name>tRNA</name>
        <dbReference type="ChEBI" id="CHEBI:17843"/>
    </ligand>
</feature>
<dbReference type="CDD" id="cd00462">
    <property type="entry name" value="PTH"/>
    <property type="match status" value="1"/>
</dbReference>
<dbReference type="PROSITE" id="PS01196">
    <property type="entry name" value="PEPT_TRNA_HYDROL_2"/>
    <property type="match status" value="1"/>
</dbReference>
<dbReference type="PROSITE" id="PS01195">
    <property type="entry name" value="PEPT_TRNA_HYDROL_1"/>
    <property type="match status" value="1"/>
</dbReference>
<dbReference type="HOGENOM" id="CLU_062456_4_1_9"/>
<keyword evidence="2 8" id="KW-0820">tRNA-binding</keyword>
<evidence type="ECO:0000256" key="9">
    <source>
        <dbReference type="RuleBase" id="RU000673"/>
    </source>
</evidence>
<dbReference type="NCBIfam" id="TIGR00447">
    <property type="entry name" value="pth"/>
    <property type="match status" value="1"/>
</dbReference>
<keyword evidence="8" id="KW-0963">Cytoplasm</keyword>
<gene>
    <name evidence="8 11" type="primary">pth</name>
    <name evidence="11" type="ORF">BN1048_01806</name>
</gene>
<evidence type="ECO:0000256" key="7">
    <source>
        <dbReference type="ARBA" id="ARBA00050038"/>
    </source>
</evidence>
<dbReference type="InterPro" id="IPR036416">
    <property type="entry name" value="Pept_tRNA_hydro_sf"/>
</dbReference>
<evidence type="ECO:0000313" key="11">
    <source>
        <dbReference type="EMBL" id="CEA02686.1"/>
    </source>
</evidence>
<dbReference type="EC" id="3.1.1.29" evidence="1 8"/>
<dbReference type="InterPro" id="IPR001328">
    <property type="entry name" value="Pept_tRNA_hydro"/>
</dbReference>
<dbReference type="STRING" id="1461582.BN1048_01806"/>
<evidence type="ECO:0000256" key="1">
    <source>
        <dbReference type="ARBA" id="ARBA00013260"/>
    </source>
</evidence>
<name>A0A078MD96_9STAP</name>
<dbReference type="GO" id="GO:0072344">
    <property type="term" value="P:rescue of stalled ribosome"/>
    <property type="evidence" value="ECO:0007669"/>
    <property type="project" value="UniProtKB-UniRule"/>
</dbReference>
<dbReference type="HAMAP" id="MF_00083">
    <property type="entry name" value="Pept_tRNA_hydro_bact"/>
    <property type="match status" value="1"/>
</dbReference>
<proteinExistence type="inferred from homology"/>
<evidence type="ECO:0000256" key="3">
    <source>
        <dbReference type="ARBA" id="ARBA00022801"/>
    </source>
</evidence>
<accession>A0A078MD96</accession>
<reference evidence="11 12" key="1">
    <citation type="submission" date="2014-07" db="EMBL/GenBank/DDBJ databases">
        <authorList>
            <person name="Urmite Genomes Urmite Genomes"/>
        </authorList>
    </citation>
    <scope>NUCLEOTIDE SEQUENCE [LARGE SCALE GENOMIC DNA]</scope>
    <source>
        <strain evidence="11 12">13MG44_air</strain>
    </source>
</reference>
<feature type="binding site" evidence="8">
    <location>
        <position position="14"/>
    </location>
    <ligand>
        <name>tRNA</name>
        <dbReference type="ChEBI" id="CHEBI:17843"/>
    </ligand>
</feature>
<dbReference type="GO" id="GO:0004045">
    <property type="term" value="F:peptidyl-tRNA hydrolase activity"/>
    <property type="evidence" value="ECO:0007669"/>
    <property type="project" value="UniProtKB-UniRule"/>
</dbReference>
<sequence length="190" mass="21233">MKCFIGLGNPGPKYDKTRHNIGFMAIDRLSSDIDIELDKTKFKCDFGTGLLNGEKVMLVKPQTFMNLSGEGVRPLVDYYNIELEDIVVIYDDLDLPLGRIRLRQKGSGGGHNGIKSLTQHFGSEKYNRIRLGIERPPQGMPVTNYVLGKFPKADSQTVDKVLDVSSEACRRFVSAPFLDVMNEYNGDVNA</sequence>
<evidence type="ECO:0000313" key="12">
    <source>
        <dbReference type="Proteomes" id="UP000044136"/>
    </source>
</evidence>
<feature type="binding site" evidence="8">
    <location>
        <position position="64"/>
    </location>
    <ligand>
        <name>tRNA</name>
        <dbReference type="ChEBI" id="CHEBI:17843"/>
    </ligand>
</feature>
<dbReference type="PANTHER" id="PTHR17224:SF1">
    <property type="entry name" value="PEPTIDYL-TRNA HYDROLASE"/>
    <property type="match status" value="1"/>
</dbReference>
<comment type="function">
    <text evidence="8">Catalyzes the release of premature peptidyl moieties from peptidyl-tRNA molecules trapped in stalled 50S ribosomal subunits, and thus maintains levels of free tRNAs and 50S ribosomes.</text>
</comment>
<dbReference type="eggNOG" id="COG0193">
    <property type="taxonomic scope" value="Bacteria"/>
</dbReference>
<feature type="site" description="Stabilizes the basic form of H active site to accept a proton" evidence="8">
    <location>
        <position position="91"/>
    </location>
</feature>
<comment type="function">
    <text evidence="8">Hydrolyzes ribosome-free peptidyl-tRNAs (with 1 or more amino acids incorporated), which drop off the ribosome during protein synthesis, or as a result of ribosome stalling.</text>
</comment>